<reference evidence="3 4" key="1">
    <citation type="submission" date="2020-06" db="EMBL/GenBank/DDBJ databases">
        <authorList>
            <person name="Qiu C."/>
            <person name="Liu Z."/>
        </authorList>
    </citation>
    <scope>NUCLEOTIDE SEQUENCE [LARGE SCALE GENOMIC DNA]</scope>
    <source>
        <strain evidence="3 4">EM 1</strain>
    </source>
</reference>
<dbReference type="InterPro" id="IPR003607">
    <property type="entry name" value="HD/PDEase_dom"/>
</dbReference>
<dbReference type="Proteomes" id="UP000588051">
    <property type="component" value="Unassembled WGS sequence"/>
</dbReference>
<dbReference type="AlphaFoldDB" id="A0A850QRY7"/>
<dbReference type="PROSITE" id="PS51833">
    <property type="entry name" value="HDOD"/>
    <property type="match status" value="1"/>
</dbReference>
<dbReference type="InterPro" id="IPR013976">
    <property type="entry name" value="HDOD"/>
</dbReference>
<gene>
    <name evidence="3" type="ORF">HV832_13330</name>
</gene>
<keyword evidence="4" id="KW-1185">Reference proteome</keyword>
<proteinExistence type="predicted"/>
<evidence type="ECO:0000313" key="3">
    <source>
        <dbReference type="EMBL" id="NVO78816.1"/>
    </source>
</evidence>
<name>A0A850QRY7_9BURK</name>
<dbReference type="InterPro" id="IPR052340">
    <property type="entry name" value="RNase_Y/CdgJ"/>
</dbReference>
<keyword evidence="1" id="KW-0175">Coiled coil</keyword>
<feature type="domain" description="HDOD" evidence="2">
    <location>
        <begin position="21"/>
        <end position="215"/>
    </location>
</feature>
<comment type="caution">
    <text evidence="3">The sequence shown here is derived from an EMBL/GenBank/DDBJ whole genome shotgun (WGS) entry which is preliminary data.</text>
</comment>
<sequence>MTADTRYSIHLDDVIRHIRDLPTLQEVAQELLAELDNDENNLDLINEKISMDHSLTAKVLRLANSSHYGMNSRVVTVQQATSLLGVKSIKNLIRTTILANRFPPTPCEGFDFRVFWRHSIATAICAELISRALHMKHDFAFTAGLLHDIGRLVLVISYPDRYAAAIQYRNMHDCYMLDAERTILQVDHIEAGVALAQQWHFADAVQDTIRGHHQPEIPGIHSLASVVHVADAITHALDLSEDQNDLVPTLSKRAWDTLALSETEYLAIFKETEMRVEAVNQILT</sequence>
<accession>A0A850QRY7</accession>
<dbReference type="InterPro" id="IPR006675">
    <property type="entry name" value="HDIG_dom"/>
</dbReference>
<evidence type="ECO:0000313" key="4">
    <source>
        <dbReference type="Proteomes" id="UP000588051"/>
    </source>
</evidence>
<organism evidence="3 4">
    <name type="scientific">Undibacterium oligocarboniphilum</name>
    <dbReference type="NCBI Taxonomy" id="666702"/>
    <lineage>
        <taxon>Bacteria</taxon>
        <taxon>Pseudomonadati</taxon>
        <taxon>Pseudomonadota</taxon>
        <taxon>Betaproteobacteria</taxon>
        <taxon>Burkholderiales</taxon>
        <taxon>Oxalobacteraceae</taxon>
        <taxon>Undibacterium</taxon>
    </lineage>
</organism>
<dbReference type="CDD" id="cd00077">
    <property type="entry name" value="HDc"/>
    <property type="match status" value="1"/>
</dbReference>
<dbReference type="PANTHER" id="PTHR33525">
    <property type="match status" value="1"/>
</dbReference>
<dbReference type="SUPFAM" id="SSF109604">
    <property type="entry name" value="HD-domain/PDEase-like"/>
    <property type="match status" value="1"/>
</dbReference>
<dbReference type="PANTHER" id="PTHR33525:SF3">
    <property type="entry name" value="RIBONUCLEASE Y"/>
    <property type="match status" value="1"/>
</dbReference>
<dbReference type="NCBIfam" id="TIGR00277">
    <property type="entry name" value="HDIG"/>
    <property type="match status" value="1"/>
</dbReference>
<dbReference type="RefSeq" id="WP_176804349.1">
    <property type="nucleotide sequence ID" value="NZ_JABXYJ010000007.1"/>
</dbReference>
<evidence type="ECO:0000259" key="2">
    <source>
        <dbReference type="PROSITE" id="PS51833"/>
    </source>
</evidence>
<dbReference type="Gene3D" id="1.10.3210.10">
    <property type="entry name" value="Hypothetical protein af1432"/>
    <property type="match status" value="1"/>
</dbReference>
<dbReference type="Pfam" id="PF08668">
    <property type="entry name" value="HDOD"/>
    <property type="match status" value="1"/>
</dbReference>
<evidence type="ECO:0000256" key="1">
    <source>
        <dbReference type="SAM" id="Coils"/>
    </source>
</evidence>
<protein>
    <submittedName>
        <fullName evidence="3">HDOD domain-containing protein</fullName>
    </submittedName>
</protein>
<dbReference type="EMBL" id="JABXYJ010000007">
    <property type="protein sequence ID" value="NVO78816.1"/>
    <property type="molecule type" value="Genomic_DNA"/>
</dbReference>
<feature type="coiled-coil region" evidence="1">
    <location>
        <begin position="21"/>
        <end position="48"/>
    </location>
</feature>